<dbReference type="Gene3D" id="2.60.40.10">
    <property type="entry name" value="Immunoglobulins"/>
    <property type="match status" value="2"/>
</dbReference>
<organism evidence="2 3">
    <name type="scientific">Calidris pygmaea</name>
    <name type="common">Spoon-billed sandpiper</name>
    <dbReference type="NCBI Taxonomy" id="425635"/>
    <lineage>
        <taxon>Eukaryota</taxon>
        <taxon>Metazoa</taxon>
        <taxon>Chordata</taxon>
        <taxon>Craniata</taxon>
        <taxon>Vertebrata</taxon>
        <taxon>Euteleostomi</taxon>
        <taxon>Archelosauria</taxon>
        <taxon>Archosauria</taxon>
        <taxon>Dinosauria</taxon>
        <taxon>Saurischia</taxon>
        <taxon>Theropoda</taxon>
        <taxon>Coelurosauria</taxon>
        <taxon>Aves</taxon>
        <taxon>Neognathae</taxon>
        <taxon>Neoaves</taxon>
        <taxon>Charadriiformes</taxon>
        <taxon>Scolopacidae</taxon>
        <taxon>Calidris</taxon>
    </lineage>
</organism>
<dbReference type="InterPro" id="IPR036179">
    <property type="entry name" value="Ig-like_dom_sf"/>
</dbReference>
<protein>
    <recommendedName>
        <fullName evidence="1">Immunoglobulin domain-containing protein</fullName>
    </recommendedName>
</protein>
<dbReference type="AlphaFoldDB" id="A0A8C3K2V5"/>
<reference evidence="2" key="1">
    <citation type="submission" date="2025-08" db="UniProtKB">
        <authorList>
            <consortium name="Ensembl"/>
        </authorList>
    </citation>
    <scope>IDENTIFICATION</scope>
</reference>
<name>A0A8C3K2V5_9CHAR</name>
<dbReference type="Proteomes" id="UP000694419">
    <property type="component" value="Unplaced"/>
</dbReference>
<proteinExistence type="predicted"/>
<accession>A0A8C3K2V5</accession>
<dbReference type="CDD" id="cd00099">
    <property type="entry name" value="IgV"/>
    <property type="match status" value="1"/>
</dbReference>
<sequence>AGALSQVQTEISGLVVRKASVSLTLTCQISDTYPSPTAATLGSCHWKCSHHQLQTQPAGGGLNPAFSQNRFTLQIEAAKQEDEAVYFCGARLTLEWLSLFIGVSISSVWTDKLVFGSGTDLTVEPNNQKSSNPEVIVMKSKKQKDGKIGKAACLARNFYTKDISLEMSPDKVVYEPSTSILTSEGFYDTIKVVDVAEDQEVTCRAKFDDKTITDNSTLSGTILWYSCHLVLEAVSSSTCYSVDTKMEKANMLSMAVLGLRVLLAKSIAFNTLMSIKLFLF</sequence>
<evidence type="ECO:0000313" key="3">
    <source>
        <dbReference type="Proteomes" id="UP000694419"/>
    </source>
</evidence>
<evidence type="ECO:0000313" key="2">
    <source>
        <dbReference type="Ensembl" id="ENSCPGP00000016762.1"/>
    </source>
</evidence>
<keyword evidence="3" id="KW-1185">Reference proteome</keyword>
<dbReference type="Ensembl" id="ENSCPGT00000018334.1">
    <property type="protein sequence ID" value="ENSCPGP00000016762.1"/>
    <property type="gene ID" value="ENSCPGG00000011775.1"/>
</dbReference>
<dbReference type="SMART" id="SM00409">
    <property type="entry name" value="IG"/>
    <property type="match status" value="1"/>
</dbReference>
<feature type="domain" description="Immunoglobulin" evidence="1">
    <location>
        <begin position="12"/>
        <end position="124"/>
    </location>
</feature>
<reference evidence="2" key="2">
    <citation type="submission" date="2025-09" db="UniProtKB">
        <authorList>
            <consortium name="Ensembl"/>
        </authorList>
    </citation>
    <scope>IDENTIFICATION</scope>
</reference>
<dbReference type="InterPro" id="IPR013783">
    <property type="entry name" value="Ig-like_fold"/>
</dbReference>
<evidence type="ECO:0000259" key="1">
    <source>
        <dbReference type="SMART" id="SM00409"/>
    </source>
</evidence>
<dbReference type="InterPro" id="IPR003599">
    <property type="entry name" value="Ig_sub"/>
</dbReference>
<dbReference type="SUPFAM" id="SSF48726">
    <property type="entry name" value="Immunoglobulin"/>
    <property type="match status" value="1"/>
</dbReference>